<comment type="caution">
    <text evidence="2">The sequence shown here is derived from an EMBL/GenBank/DDBJ whole genome shotgun (WGS) entry which is preliminary data.</text>
</comment>
<protein>
    <recommendedName>
        <fullName evidence="4">Recombinase</fullName>
    </recommendedName>
</protein>
<feature type="coiled-coil region" evidence="1">
    <location>
        <begin position="14"/>
        <end position="48"/>
    </location>
</feature>
<keyword evidence="1" id="KW-0175">Coiled coil</keyword>
<accession>A0ABV9QP67</accession>
<organism evidence="2 3">
    <name type="scientific">Filifactor villosus</name>
    <dbReference type="NCBI Taxonomy" id="29374"/>
    <lineage>
        <taxon>Bacteria</taxon>
        <taxon>Bacillati</taxon>
        <taxon>Bacillota</taxon>
        <taxon>Clostridia</taxon>
        <taxon>Peptostreptococcales</taxon>
        <taxon>Filifactoraceae</taxon>
        <taxon>Filifactor</taxon>
    </lineage>
</organism>
<proteinExistence type="predicted"/>
<sequence length="93" mass="11176">MQCYERHKQGIIKKDEYFAKRESLTKRAKNIEQEIAIIEDKIQENTASRHHLNVDKLREAVAKGELVLDWINEVIDKIYVYDKDKVEIVWKFE</sequence>
<reference evidence="3" key="1">
    <citation type="journal article" date="2019" name="Int. J. Syst. Evol. Microbiol.">
        <title>The Global Catalogue of Microorganisms (GCM) 10K type strain sequencing project: providing services to taxonomists for standard genome sequencing and annotation.</title>
        <authorList>
            <consortium name="The Broad Institute Genomics Platform"/>
            <consortium name="The Broad Institute Genome Sequencing Center for Infectious Disease"/>
            <person name="Wu L."/>
            <person name="Ma J."/>
        </authorList>
    </citation>
    <scope>NUCLEOTIDE SEQUENCE [LARGE SCALE GENOMIC DNA]</scope>
    <source>
        <strain evidence="3">CCUG 46385</strain>
    </source>
</reference>
<evidence type="ECO:0000313" key="3">
    <source>
        <dbReference type="Proteomes" id="UP001595916"/>
    </source>
</evidence>
<dbReference type="Proteomes" id="UP001595916">
    <property type="component" value="Unassembled WGS sequence"/>
</dbReference>
<evidence type="ECO:0000256" key="1">
    <source>
        <dbReference type="SAM" id="Coils"/>
    </source>
</evidence>
<keyword evidence="3" id="KW-1185">Reference proteome</keyword>
<dbReference type="EMBL" id="JBHSHL010000040">
    <property type="protein sequence ID" value="MFC4805226.1"/>
    <property type="molecule type" value="Genomic_DNA"/>
</dbReference>
<evidence type="ECO:0000313" key="2">
    <source>
        <dbReference type="EMBL" id="MFC4805226.1"/>
    </source>
</evidence>
<gene>
    <name evidence="2" type="ORF">ACFO4R_09050</name>
</gene>
<name>A0ABV9QP67_9FIRM</name>
<dbReference type="RefSeq" id="WP_379788771.1">
    <property type="nucleotide sequence ID" value="NZ_JBHSHL010000040.1"/>
</dbReference>
<evidence type="ECO:0008006" key="4">
    <source>
        <dbReference type="Google" id="ProtNLM"/>
    </source>
</evidence>